<proteinExistence type="predicted"/>
<dbReference type="PANTHER" id="PTHR40515">
    <property type="entry name" value="CILIA- AND FLAGELLA-ASSOCIATED PROTEIN 157"/>
    <property type="match status" value="1"/>
</dbReference>
<name>A0A8S1JU07_9CILI</name>
<reference evidence="2" key="1">
    <citation type="submission" date="2021-01" db="EMBL/GenBank/DDBJ databases">
        <authorList>
            <consortium name="Genoscope - CEA"/>
            <person name="William W."/>
        </authorList>
    </citation>
    <scope>NUCLEOTIDE SEQUENCE</scope>
</reference>
<evidence type="ECO:0000313" key="3">
    <source>
        <dbReference type="Proteomes" id="UP000692954"/>
    </source>
</evidence>
<evidence type="ECO:0000256" key="1">
    <source>
        <dbReference type="SAM" id="Coils"/>
    </source>
</evidence>
<accession>A0A8S1JU07</accession>
<keyword evidence="1" id="KW-0175">Coiled coil</keyword>
<feature type="coiled-coil region" evidence="1">
    <location>
        <begin position="65"/>
        <end position="115"/>
    </location>
</feature>
<gene>
    <name evidence="2" type="ORF">PSON_ATCC_30995.1.T0010055</name>
</gene>
<dbReference type="EMBL" id="CAJJDN010000001">
    <property type="protein sequence ID" value="CAD8045455.1"/>
    <property type="molecule type" value="Genomic_DNA"/>
</dbReference>
<dbReference type="PANTHER" id="PTHR40515:SF1">
    <property type="entry name" value="CILIA- AND FLAGELLA-ASSOCIATED PROTEIN 157"/>
    <property type="match status" value="1"/>
</dbReference>
<feature type="coiled-coil region" evidence="1">
    <location>
        <begin position="141"/>
        <end position="218"/>
    </location>
</feature>
<dbReference type="OrthoDB" id="300651at2759"/>
<organism evidence="2 3">
    <name type="scientific">Paramecium sonneborni</name>
    <dbReference type="NCBI Taxonomy" id="65129"/>
    <lineage>
        <taxon>Eukaryota</taxon>
        <taxon>Sar</taxon>
        <taxon>Alveolata</taxon>
        <taxon>Ciliophora</taxon>
        <taxon>Intramacronucleata</taxon>
        <taxon>Oligohymenophorea</taxon>
        <taxon>Peniculida</taxon>
        <taxon>Parameciidae</taxon>
        <taxon>Paramecium</taxon>
    </lineage>
</organism>
<keyword evidence="3" id="KW-1185">Reference proteome</keyword>
<dbReference type="AlphaFoldDB" id="A0A8S1JU07"/>
<evidence type="ECO:0000313" key="2">
    <source>
        <dbReference type="EMBL" id="CAD8045455.1"/>
    </source>
</evidence>
<protein>
    <submittedName>
        <fullName evidence="2">Uncharacterized protein</fullName>
    </submittedName>
</protein>
<comment type="caution">
    <text evidence="2">The sequence shown here is derived from an EMBL/GenBank/DDBJ whole genome shotgun (WGS) entry which is preliminary data.</text>
</comment>
<sequence length="317" mass="37585">MFFNDTTSQQQIALTPDSKVTERIKIPQTQTKQQIIEHHQSINKLLDKMNETIGRIFKTKEDELRGNIKQQIDEAQAQVIQLTNETTEDQVQRKLKEKRQEIEEERQKILQSSMEFSNKCIEYKNSLSKVMTTTKDLISEIQFLDTQLMSAKITNQQLKKQLESIQINTVNQDYFSHESTFRQPQIQGMDIEGVNEQYSKAEQELIKTKKIYENIEQVKQDSAFEENQIEKIFLECVQKVKQHKLNTEIQKVQQLSKNPRQLLKPIQSLKQFHKQQEVLNQQDFIFSDIEFNDIHKKMIFDEFLSRNEIKALIYNLL</sequence>
<dbReference type="Proteomes" id="UP000692954">
    <property type="component" value="Unassembled WGS sequence"/>
</dbReference>